<proteinExistence type="predicted"/>
<dbReference type="AlphaFoldDB" id="A0A914QYQ1"/>
<reference evidence="2" key="1">
    <citation type="submission" date="2022-11" db="UniProtKB">
        <authorList>
            <consortium name="WormBaseParasite"/>
        </authorList>
    </citation>
    <scope>IDENTIFICATION</scope>
</reference>
<sequence>MQTYSKYIRHFVNDKEMFQKYEEAAEKYGRCKVPWQNKLFHESRKATITNMITAEIRRKSLKSQSELLRFGKNTKMQENDSEKSNRKRKAFPYFSKDFIRLQNFPFKSNFMHYIFQASDGYVRQSLFKSCKYFYSKYSFPICYKLSITNPSPNSDNQNKTEIVKESIYIESETVSPVLEFMNLHVTTFFDFESFGKISDTLKMIYKCTAKSVSIINGIHELTFDELKFLIGHGNIVYLDLCEIKCTDENGMDVPMEEILRLTSKIQFFDIVNPVLTPETAQTIANLPFQNKIHKFWFISQQNELDPKSFSEFIVKNASDNCEINYIRGAEKTEFDTILQKAIYRHWKGKHKPYLYK</sequence>
<evidence type="ECO:0000313" key="2">
    <source>
        <dbReference type="WBParaSite" id="PDA_v2.g9456.t1"/>
    </source>
</evidence>
<evidence type="ECO:0000313" key="1">
    <source>
        <dbReference type="Proteomes" id="UP000887578"/>
    </source>
</evidence>
<dbReference type="Proteomes" id="UP000887578">
    <property type="component" value="Unplaced"/>
</dbReference>
<protein>
    <submittedName>
        <fullName evidence="2">DUF38 domain-containing protein</fullName>
    </submittedName>
</protein>
<keyword evidence="1" id="KW-1185">Reference proteome</keyword>
<organism evidence="1 2">
    <name type="scientific">Panagrolaimus davidi</name>
    <dbReference type="NCBI Taxonomy" id="227884"/>
    <lineage>
        <taxon>Eukaryota</taxon>
        <taxon>Metazoa</taxon>
        <taxon>Ecdysozoa</taxon>
        <taxon>Nematoda</taxon>
        <taxon>Chromadorea</taxon>
        <taxon>Rhabditida</taxon>
        <taxon>Tylenchina</taxon>
        <taxon>Panagrolaimomorpha</taxon>
        <taxon>Panagrolaimoidea</taxon>
        <taxon>Panagrolaimidae</taxon>
        <taxon>Panagrolaimus</taxon>
    </lineage>
</organism>
<name>A0A914QYQ1_9BILA</name>
<accession>A0A914QYQ1</accession>
<dbReference type="WBParaSite" id="PDA_v2.g9456.t1">
    <property type="protein sequence ID" value="PDA_v2.g9456.t1"/>
    <property type="gene ID" value="PDA_v2.g9456"/>
</dbReference>